<feature type="domain" description="RNase H type-1" evidence="2">
    <location>
        <begin position="70"/>
        <end position="124"/>
    </location>
</feature>
<dbReference type="SUPFAM" id="SSF53098">
    <property type="entry name" value="Ribonuclease H-like"/>
    <property type="match status" value="1"/>
</dbReference>
<reference evidence="3 4" key="1">
    <citation type="submission" date="2019-01" db="EMBL/GenBank/DDBJ databases">
        <title>A draft genome assembly of the solar-powered sea slug Elysia chlorotica.</title>
        <authorList>
            <person name="Cai H."/>
            <person name="Li Q."/>
            <person name="Fang X."/>
            <person name="Li J."/>
            <person name="Curtis N.E."/>
            <person name="Altenburger A."/>
            <person name="Shibata T."/>
            <person name="Feng M."/>
            <person name="Maeda T."/>
            <person name="Schwartz J.A."/>
            <person name="Shigenobu S."/>
            <person name="Lundholm N."/>
            <person name="Nishiyama T."/>
            <person name="Yang H."/>
            <person name="Hasebe M."/>
            <person name="Li S."/>
            <person name="Pierce S.K."/>
            <person name="Wang J."/>
        </authorList>
    </citation>
    <scope>NUCLEOTIDE SEQUENCE [LARGE SCALE GENOMIC DNA]</scope>
    <source>
        <strain evidence="3">EC2010</strain>
        <tissue evidence="3">Whole organism of an adult</tissue>
    </source>
</reference>
<keyword evidence="4" id="KW-1185">Reference proteome</keyword>
<dbReference type="GO" id="GO:0004523">
    <property type="term" value="F:RNA-DNA hybrid ribonuclease activity"/>
    <property type="evidence" value="ECO:0007669"/>
    <property type="project" value="InterPro"/>
</dbReference>
<evidence type="ECO:0000259" key="2">
    <source>
        <dbReference type="Pfam" id="PF00075"/>
    </source>
</evidence>
<sequence length="223" mass="24944">MTPVSAGHIILTPTQAVRNATARIRTRDLLRRKPMFYPWATAPLGWSRTLMTSGIQFLSKTLNMRRRTAKFVPRLLTAEKKATKTKSRRMQESTRSSSSITWIFCPGHAGVTGNERADKLAGNATVNGTLRLDKQEVLKALSEHLRNAEDTAAEDQQAIKRMIELGVRKGEGRGRQLVGKDRRVHNQVLTGTVSLDTLRCVLQRGAEHLWGCPLCKDAVPYDK</sequence>
<name>A0A433SLX8_ELYCH</name>
<dbReference type="InterPro" id="IPR036397">
    <property type="entry name" value="RNaseH_sf"/>
</dbReference>
<feature type="coiled-coil region" evidence="1">
    <location>
        <begin position="138"/>
        <end position="165"/>
    </location>
</feature>
<dbReference type="Proteomes" id="UP000271974">
    <property type="component" value="Unassembled WGS sequence"/>
</dbReference>
<proteinExistence type="predicted"/>
<dbReference type="EMBL" id="RQTK01001481">
    <property type="protein sequence ID" value="RUS70140.1"/>
    <property type="molecule type" value="Genomic_DNA"/>
</dbReference>
<dbReference type="Pfam" id="PF00075">
    <property type="entry name" value="RNase_H"/>
    <property type="match status" value="1"/>
</dbReference>
<dbReference type="AlphaFoldDB" id="A0A433SLX8"/>
<dbReference type="InterPro" id="IPR002156">
    <property type="entry name" value="RNaseH_domain"/>
</dbReference>
<evidence type="ECO:0000313" key="3">
    <source>
        <dbReference type="EMBL" id="RUS70140.1"/>
    </source>
</evidence>
<dbReference type="GO" id="GO:0003676">
    <property type="term" value="F:nucleic acid binding"/>
    <property type="evidence" value="ECO:0007669"/>
    <property type="project" value="InterPro"/>
</dbReference>
<dbReference type="InterPro" id="IPR012337">
    <property type="entry name" value="RNaseH-like_sf"/>
</dbReference>
<gene>
    <name evidence="3" type="ORF">EGW08_022093</name>
</gene>
<dbReference type="OrthoDB" id="407198at2759"/>
<keyword evidence="1" id="KW-0175">Coiled coil</keyword>
<dbReference type="Gene3D" id="3.30.420.10">
    <property type="entry name" value="Ribonuclease H-like superfamily/Ribonuclease H"/>
    <property type="match status" value="1"/>
</dbReference>
<comment type="caution">
    <text evidence="3">The sequence shown here is derived from an EMBL/GenBank/DDBJ whole genome shotgun (WGS) entry which is preliminary data.</text>
</comment>
<evidence type="ECO:0000256" key="1">
    <source>
        <dbReference type="SAM" id="Coils"/>
    </source>
</evidence>
<evidence type="ECO:0000313" key="4">
    <source>
        <dbReference type="Proteomes" id="UP000271974"/>
    </source>
</evidence>
<organism evidence="3 4">
    <name type="scientific">Elysia chlorotica</name>
    <name type="common">Eastern emerald elysia</name>
    <name type="synonym">Sea slug</name>
    <dbReference type="NCBI Taxonomy" id="188477"/>
    <lineage>
        <taxon>Eukaryota</taxon>
        <taxon>Metazoa</taxon>
        <taxon>Spiralia</taxon>
        <taxon>Lophotrochozoa</taxon>
        <taxon>Mollusca</taxon>
        <taxon>Gastropoda</taxon>
        <taxon>Heterobranchia</taxon>
        <taxon>Euthyneura</taxon>
        <taxon>Panpulmonata</taxon>
        <taxon>Sacoglossa</taxon>
        <taxon>Placobranchoidea</taxon>
        <taxon>Plakobranchidae</taxon>
        <taxon>Elysia</taxon>
    </lineage>
</organism>
<accession>A0A433SLX8</accession>
<protein>
    <recommendedName>
        <fullName evidence="2">RNase H type-1 domain-containing protein</fullName>
    </recommendedName>
</protein>